<dbReference type="EMBL" id="CAJVCH010067635">
    <property type="protein sequence ID" value="CAG7720136.1"/>
    <property type="molecule type" value="Genomic_DNA"/>
</dbReference>
<name>A0A8J2NNV3_9HEXA</name>
<gene>
    <name evidence="1" type="ORF">AFUS01_LOCUS9422</name>
</gene>
<proteinExistence type="predicted"/>
<comment type="caution">
    <text evidence="1">The sequence shown here is derived from an EMBL/GenBank/DDBJ whole genome shotgun (WGS) entry which is preliminary data.</text>
</comment>
<sequence>MLEYMIPFYRNYYSLSKEVFLTDNKYWICKIEIIGPGLLYLPKEIGNSPHLQKCIGNIFLRHTPTTYELRTRNEIPLVIN</sequence>
<evidence type="ECO:0000313" key="1">
    <source>
        <dbReference type="EMBL" id="CAG7720136.1"/>
    </source>
</evidence>
<accession>A0A8J2NNV3</accession>
<evidence type="ECO:0000313" key="2">
    <source>
        <dbReference type="Proteomes" id="UP000708208"/>
    </source>
</evidence>
<protein>
    <submittedName>
        <fullName evidence="1">Uncharacterized protein</fullName>
    </submittedName>
</protein>
<dbReference type="Proteomes" id="UP000708208">
    <property type="component" value="Unassembled WGS sequence"/>
</dbReference>
<keyword evidence="2" id="KW-1185">Reference proteome</keyword>
<organism evidence="1 2">
    <name type="scientific">Allacma fusca</name>
    <dbReference type="NCBI Taxonomy" id="39272"/>
    <lineage>
        <taxon>Eukaryota</taxon>
        <taxon>Metazoa</taxon>
        <taxon>Ecdysozoa</taxon>
        <taxon>Arthropoda</taxon>
        <taxon>Hexapoda</taxon>
        <taxon>Collembola</taxon>
        <taxon>Symphypleona</taxon>
        <taxon>Sminthuridae</taxon>
        <taxon>Allacma</taxon>
    </lineage>
</organism>
<reference evidence="1" key="1">
    <citation type="submission" date="2021-06" db="EMBL/GenBank/DDBJ databases">
        <authorList>
            <person name="Hodson N. C."/>
            <person name="Mongue J. A."/>
            <person name="Jaron S. K."/>
        </authorList>
    </citation>
    <scope>NUCLEOTIDE SEQUENCE</scope>
</reference>
<dbReference type="AlphaFoldDB" id="A0A8J2NNV3"/>